<dbReference type="SUPFAM" id="SSF48452">
    <property type="entry name" value="TPR-like"/>
    <property type="match status" value="1"/>
</dbReference>
<dbReference type="Pfam" id="PF25873">
    <property type="entry name" value="WHD_MalT"/>
    <property type="match status" value="1"/>
</dbReference>
<reference evidence="5 6" key="1">
    <citation type="submission" date="2020-08" db="EMBL/GenBank/DDBJ databases">
        <authorList>
            <person name="Criscuolo A."/>
        </authorList>
    </citation>
    <scope>NUCLEOTIDE SEQUENCE [LARGE SCALE GENOMIC DNA]</scope>
    <source>
        <strain evidence="5">CIP111764</strain>
    </source>
</reference>
<keyword evidence="2" id="KW-0238">DNA-binding</keyword>
<evidence type="ECO:0000313" key="5">
    <source>
        <dbReference type="EMBL" id="CAD5106186.1"/>
    </source>
</evidence>
<dbReference type="InterPro" id="IPR000792">
    <property type="entry name" value="Tscrpt_reg_LuxR_C"/>
</dbReference>
<dbReference type="GO" id="GO:0003677">
    <property type="term" value="F:DNA binding"/>
    <property type="evidence" value="ECO:0007669"/>
    <property type="project" value="UniProtKB-KW"/>
</dbReference>
<evidence type="ECO:0000259" key="4">
    <source>
        <dbReference type="PROSITE" id="PS50043"/>
    </source>
</evidence>
<organism evidence="5 6">
    <name type="scientific">Zestomonas carbonaria</name>
    <dbReference type="NCBI Taxonomy" id="2762745"/>
    <lineage>
        <taxon>Bacteria</taxon>
        <taxon>Pseudomonadati</taxon>
        <taxon>Pseudomonadota</taxon>
        <taxon>Gammaproteobacteria</taxon>
        <taxon>Pseudomonadales</taxon>
        <taxon>Pseudomonadaceae</taxon>
        <taxon>Zestomonas</taxon>
    </lineage>
</organism>
<comment type="caution">
    <text evidence="5">The sequence shown here is derived from an EMBL/GenBank/DDBJ whole genome shotgun (WGS) entry which is preliminary data.</text>
</comment>
<dbReference type="InterPro" id="IPR041617">
    <property type="entry name" value="TPR_MalT"/>
</dbReference>
<dbReference type="SUPFAM" id="SSF46894">
    <property type="entry name" value="C-terminal effector domain of the bipartite response regulators"/>
    <property type="match status" value="1"/>
</dbReference>
<evidence type="ECO:0000256" key="3">
    <source>
        <dbReference type="ARBA" id="ARBA00023163"/>
    </source>
</evidence>
<dbReference type="PROSITE" id="PS50043">
    <property type="entry name" value="HTH_LUXR_2"/>
    <property type="match status" value="1"/>
</dbReference>
<dbReference type="Gene3D" id="1.25.40.10">
    <property type="entry name" value="Tetratricopeptide repeat domain"/>
    <property type="match status" value="1"/>
</dbReference>
<feature type="domain" description="HTH luxR-type" evidence="4">
    <location>
        <begin position="822"/>
        <end position="887"/>
    </location>
</feature>
<dbReference type="EMBL" id="CAJFCI010000016">
    <property type="protein sequence ID" value="CAD5106186.1"/>
    <property type="molecule type" value="Genomic_DNA"/>
</dbReference>
<accession>A0A7U7EJU6</accession>
<dbReference type="PRINTS" id="PR00038">
    <property type="entry name" value="HTHLUXR"/>
</dbReference>
<dbReference type="AlphaFoldDB" id="A0A7U7EJU6"/>
<dbReference type="InterPro" id="IPR011990">
    <property type="entry name" value="TPR-like_helical_dom_sf"/>
</dbReference>
<evidence type="ECO:0000256" key="2">
    <source>
        <dbReference type="ARBA" id="ARBA00023125"/>
    </source>
</evidence>
<dbReference type="CDD" id="cd06170">
    <property type="entry name" value="LuxR_C_like"/>
    <property type="match status" value="1"/>
</dbReference>
<dbReference type="SUPFAM" id="SSF52540">
    <property type="entry name" value="P-loop containing nucleoside triphosphate hydrolases"/>
    <property type="match status" value="1"/>
</dbReference>
<keyword evidence="1" id="KW-0805">Transcription regulation</keyword>
<name>A0A7U7EJU6_9GAMM</name>
<protein>
    <submittedName>
        <fullName evidence="5">HTH-type transcriptional regulator MalT</fullName>
    </submittedName>
</protein>
<dbReference type="InterPro" id="IPR027417">
    <property type="entry name" value="P-loop_NTPase"/>
</dbReference>
<proteinExistence type="predicted"/>
<dbReference type="Pfam" id="PF17874">
    <property type="entry name" value="TPR_MalT"/>
    <property type="match status" value="1"/>
</dbReference>
<dbReference type="InterPro" id="IPR016032">
    <property type="entry name" value="Sig_transdc_resp-reg_C-effctor"/>
</dbReference>
<dbReference type="Gene3D" id="3.40.50.300">
    <property type="entry name" value="P-loop containing nucleotide triphosphate hydrolases"/>
    <property type="match status" value="1"/>
</dbReference>
<dbReference type="RefSeq" id="WP_187669557.1">
    <property type="nucleotide sequence ID" value="NZ_CAJFCI010000016.1"/>
</dbReference>
<dbReference type="GO" id="GO:0006355">
    <property type="term" value="P:regulation of DNA-templated transcription"/>
    <property type="evidence" value="ECO:0007669"/>
    <property type="project" value="InterPro"/>
</dbReference>
<dbReference type="InterPro" id="IPR041664">
    <property type="entry name" value="AAA_16"/>
</dbReference>
<evidence type="ECO:0000256" key="1">
    <source>
        <dbReference type="ARBA" id="ARBA00023015"/>
    </source>
</evidence>
<keyword evidence="6" id="KW-1185">Reference proteome</keyword>
<dbReference type="PANTHER" id="PTHR44688:SF16">
    <property type="entry name" value="DNA-BINDING TRANSCRIPTIONAL ACTIVATOR DEVR_DOSR"/>
    <property type="match status" value="1"/>
</dbReference>
<dbReference type="Gene3D" id="1.10.10.10">
    <property type="entry name" value="Winged helix-like DNA-binding domain superfamily/Winged helix DNA-binding domain"/>
    <property type="match status" value="1"/>
</dbReference>
<evidence type="ECO:0000313" key="6">
    <source>
        <dbReference type="Proteomes" id="UP000583387"/>
    </source>
</evidence>
<dbReference type="Pfam" id="PF13191">
    <property type="entry name" value="AAA_16"/>
    <property type="match status" value="1"/>
</dbReference>
<dbReference type="Proteomes" id="UP000583387">
    <property type="component" value="Unassembled WGS sequence"/>
</dbReference>
<sequence length="890" mass="97372">MSPTSPLITTKFAPPRIASQAVPREHLLERLNGAQGSRLVLLTGGAGYGKTTLLAQWRQGLVREGASVAWLSLAPEDGTLAAFGAHLLGTLRQAGLPLGDELLALLADDREDGARAFASVLINTIARASGRLFLIVDDFHHAVAPRIATMLQLLIDRAPTNLHLVLASRTQPSLLLGRLRGMGDVCEIGCGELGFSHRESLAFLKSVLGDDLEADTAHAAHDLTVGWPLGLQMLANALKGHPDRKAISPSLPDPSGLGDYFAEEVLAPLPAPLIGFLRKIAILPRFNAAIAAHVTGSPDADDLLAELRTRNLFVLPDQEEPQWYRLHPLFGAFLTRSDALAVERPALHRRASQWFEEAGRITEAVHQAILSEDLDVLIGLLERSQGEYHSISHLKQYLDWLESVPMERLARHPSALLTGAWTCLLLVQTGKAETWLATLEASETGTTWTPHISLTKAVIALQRDDLARCFALLGALEGRQFTHQPYEQARSAMYLICLAYMGLHDKARQYFNAPRTSPLHASSDETALLFQSTGAYAAFLEGDIPEAGRLASEVLRRAERIHGPGSVSACNSAVVMATVFYESDRLDDARDAIGNRLGMLRFSTPSYMIGAALCYARLRCQQDGPQGALKYLARKIAGFRALGVPRGLANMLTEQVRILLGCGDWRQAEGPQKTLDGLAQEHRNQQTPTDAEIVVLATLSRARLSLARQEPELALRLVDSVQAIADRYLRGQWQAQVAMLRALALDALGRRDEAMRLLRELLDLACRKGLIRTLLDEGKPLRELLLHLDCQDDAVLESFRLRLANAPLQASPGAAPSAQSPGMTDSGLLTRREQEIIGLLEQSMSNKRIAQALNLSLETVKWNLKNIYAKLGVAGRYEAIIAARQQMEDH</sequence>
<dbReference type="InterPro" id="IPR059106">
    <property type="entry name" value="WHD_MalT"/>
</dbReference>
<dbReference type="PANTHER" id="PTHR44688">
    <property type="entry name" value="DNA-BINDING TRANSCRIPTIONAL ACTIVATOR DEVR_DOSR"/>
    <property type="match status" value="1"/>
</dbReference>
<dbReference type="Pfam" id="PF00196">
    <property type="entry name" value="GerE"/>
    <property type="match status" value="1"/>
</dbReference>
<gene>
    <name evidence="5" type="primary">malT_1</name>
    <name evidence="5" type="ORF">PSEWESI4_00446</name>
</gene>
<keyword evidence="3" id="KW-0804">Transcription</keyword>
<dbReference type="InterPro" id="IPR036388">
    <property type="entry name" value="WH-like_DNA-bd_sf"/>
</dbReference>
<dbReference type="SMART" id="SM00421">
    <property type="entry name" value="HTH_LUXR"/>
    <property type="match status" value="1"/>
</dbReference>